<dbReference type="InterPro" id="IPR056681">
    <property type="entry name" value="DUF7779"/>
</dbReference>
<dbReference type="Gene3D" id="3.40.50.300">
    <property type="entry name" value="P-loop containing nucleotide triphosphate hydrolases"/>
    <property type="match status" value="1"/>
</dbReference>
<evidence type="ECO:0000259" key="1">
    <source>
        <dbReference type="Pfam" id="PF00931"/>
    </source>
</evidence>
<dbReference type="SUPFAM" id="SSF52540">
    <property type="entry name" value="P-loop containing nucleoside triphosphate hydrolases"/>
    <property type="match status" value="1"/>
</dbReference>
<dbReference type="Pfam" id="PF19956">
    <property type="entry name" value="EAD2"/>
    <property type="match status" value="1"/>
</dbReference>
<dbReference type="Pfam" id="PF00931">
    <property type="entry name" value="NB-ARC"/>
    <property type="match status" value="1"/>
</dbReference>
<gene>
    <name evidence="4" type="primary">fxsT</name>
    <name evidence="4" type="ORF">SK803_15765</name>
</gene>
<evidence type="ECO:0000313" key="5">
    <source>
        <dbReference type="Proteomes" id="UP001285521"/>
    </source>
</evidence>
<dbReference type="RefSeq" id="WP_319966739.1">
    <property type="nucleotide sequence ID" value="NZ_JAXAVW010000012.1"/>
</dbReference>
<dbReference type="NCBIfam" id="NF040586">
    <property type="entry name" value="FxSxx_TPR"/>
    <property type="match status" value="1"/>
</dbReference>
<dbReference type="InterPro" id="IPR002182">
    <property type="entry name" value="NB-ARC"/>
</dbReference>
<dbReference type="Gene3D" id="1.25.40.10">
    <property type="entry name" value="Tetratricopeptide repeat domain"/>
    <property type="match status" value="1"/>
</dbReference>
<evidence type="ECO:0000259" key="3">
    <source>
        <dbReference type="Pfam" id="PF25000"/>
    </source>
</evidence>
<evidence type="ECO:0000259" key="2">
    <source>
        <dbReference type="Pfam" id="PF19956"/>
    </source>
</evidence>
<feature type="domain" description="Effector-associated" evidence="2">
    <location>
        <begin position="500"/>
        <end position="577"/>
    </location>
</feature>
<dbReference type="Pfam" id="PF25000">
    <property type="entry name" value="DUF7779"/>
    <property type="match status" value="1"/>
</dbReference>
<reference evidence="4 5" key="1">
    <citation type="submission" date="2023-11" db="EMBL/GenBank/DDBJ databases">
        <title>Lentzea sokolovensis, sp. nov., Lentzea kristufkii, sp. nov., and Lentzea miocenensis, sp. nov., rare actinobacteria from Sokolov Coal Basin, Miocene lacustrine sediment, Czech Republic.</title>
        <authorList>
            <person name="Lara A."/>
            <person name="Kotroba L."/>
            <person name="Nouioui I."/>
            <person name="Neumann-Schaal M."/>
            <person name="Mast Y."/>
            <person name="Chronakova A."/>
        </authorList>
    </citation>
    <scope>NUCLEOTIDE SEQUENCE [LARGE SCALE GENOMIC DNA]</scope>
    <source>
        <strain evidence="4 5">BCCO 10_0856</strain>
    </source>
</reference>
<dbReference type="InterPro" id="IPR045431">
    <property type="entry name" value="EAD2"/>
</dbReference>
<dbReference type="InterPro" id="IPR011990">
    <property type="entry name" value="TPR-like_helical_dom_sf"/>
</dbReference>
<evidence type="ECO:0000313" key="4">
    <source>
        <dbReference type="EMBL" id="MDX8031682.1"/>
    </source>
</evidence>
<organism evidence="4 5">
    <name type="scientific">Lentzea miocenica</name>
    <dbReference type="NCBI Taxonomy" id="3095431"/>
    <lineage>
        <taxon>Bacteria</taxon>
        <taxon>Bacillati</taxon>
        <taxon>Actinomycetota</taxon>
        <taxon>Actinomycetes</taxon>
        <taxon>Pseudonocardiales</taxon>
        <taxon>Pseudonocardiaceae</taxon>
        <taxon>Lentzea</taxon>
    </lineage>
</organism>
<protein>
    <submittedName>
        <fullName evidence="4">FxSxx-COOH system tetratricopeptide repeat protein</fullName>
    </submittedName>
</protein>
<proteinExistence type="predicted"/>
<name>A0ABU4T0J0_9PSEU</name>
<dbReference type="Proteomes" id="UP001285521">
    <property type="component" value="Unassembled WGS sequence"/>
</dbReference>
<feature type="domain" description="NB-ARC" evidence="1">
    <location>
        <begin position="42"/>
        <end position="175"/>
    </location>
</feature>
<sequence length="586" mass="65987">MNKPQVWGPVPLRNPDFVGRKPLLDELRQRLQGPRATAVLPTALHGMGGVGKSQTVVEYIYQHASEYDIVWWISAEHPAQITSSLVELAKKMGLPTAATADTAIPAVLNALRRGEEPHSRWILVFDNADRPETVRQFFPAGTGHVVVTSRNSEWASIARPVEVDLFTRTESKQLLYRRSGALTDDEADRLAEALGDLPLAIEQAAAWRAQTGMQISEYLDLLEQKRTELLEAGTSSDYQLPVAAAWNVPLNRLKNEHRAALQLLQVCAFFGPEPISRKLFSGARGTPVPDALAKAFADPIKLNRAVREISRYSLAKIDHRNNTLQLHRLVQTVLKNRLDTDEQDTMRHAVHVLLVNGDPGDPDSADNWPRYAELLPHATMSRAVDCGDKWVRELMINLVRYLLASGDYGGALDFAEHCISIWRENLGETNLHTLEMSRWYAIALRRLGKIDQTTKLNGTNLERRRNVAEHRRISALNPRVFISHSNLAPQQFDDTFGAVVDALLTVPSVRDETSRRLVLSRMRPEIAQAVPHHRRARLHVVELVRTCLNYDDGLRDLLRVLRELEGESIPVRRSEEAMHALTEENP</sequence>
<dbReference type="PANTHER" id="PTHR35205">
    <property type="entry name" value="NB-ARC AND TPR DOMAIN PROTEIN"/>
    <property type="match status" value="1"/>
</dbReference>
<dbReference type="EMBL" id="JAXAVW010000012">
    <property type="protein sequence ID" value="MDX8031682.1"/>
    <property type="molecule type" value="Genomic_DNA"/>
</dbReference>
<dbReference type="InterPro" id="IPR027417">
    <property type="entry name" value="P-loop_NTPase"/>
</dbReference>
<accession>A0ABU4T0J0</accession>
<keyword evidence="5" id="KW-1185">Reference proteome</keyword>
<comment type="caution">
    <text evidence="4">The sequence shown here is derived from an EMBL/GenBank/DDBJ whole genome shotgun (WGS) entry which is preliminary data.</text>
</comment>
<dbReference type="PANTHER" id="PTHR35205:SF1">
    <property type="entry name" value="ZU5 DOMAIN-CONTAINING PROTEIN"/>
    <property type="match status" value="1"/>
</dbReference>
<feature type="domain" description="DUF7779" evidence="3">
    <location>
        <begin position="253"/>
        <end position="342"/>
    </location>
</feature>